<evidence type="ECO:0000313" key="9">
    <source>
        <dbReference type="Proteomes" id="UP001408789"/>
    </source>
</evidence>
<evidence type="ECO:0000256" key="7">
    <source>
        <dbReference type="ARBA" id="ARBA00023242"/>
    </source>
</evidence>
<dbReference type="NCBIfam" id="TIGR01624">
    <property type="entry name" value="LRP1_Cterm"/>
    <property type="match status" value="1"/>
</dbReference>
<dbReference type="InterPro" id="IPR006511">
    <property type="entry name" value="SHI_C"/>
</dbReference>
<protein>
    <submittedName>
        <fullName evidence="8">Uncharacterized protein</fullName>
    </submittedName>
</protein>
<gene>
    <name evidence="8" type="ORF">SSX86_021098</name>
</gene>
<dbReference type="InterPro" id="IPR007818">
    <property type="entry name" value="SHI"/>
</dbReference>
<reference evidence="8 9" key="1">
    <citation type="submission" date="2024-04" db="EMBL/GenBank/DDBJ databases">
        <title>The reference genome of an endangered Asteraceae, Deinandra increscens subsp. villosa, native to the Central Coast of California.</title>
        <authorList>
            <person name="Guilliams M."/>
            <person name="Hasenstab-Lehman K."/>
            <person name="Meyer R."/>
            <person name="Mcevoy S."/>
        </authorList>
    </citation>
    <scope>NUCLEOTIDE SEQUENCE [LARGE SCALE GENOMIC DNA]</scope>
    <source>
        <tissue evidence="8">Leaf</tissue>
    </source>
</reference>
<dbReference type="Proteomes" id="UP001408789">
    <property type="component" value="Unassembled WGS sequence"/>
</dbReference>
<comment type="subcellular location">
    <subcellularLocation>
        <location evidence="1">Nucleus</location>
    </subcellularLocation>
</comment>
<keyword evidence="4" id="KW-0862">Zinc</keyword>
<evidence type="ECO:0000256" key="4">
    <source>
        <dbReference type="ARBA" id="ARBA00022833"/>
    </source>
</evidence>
<dbReference type="GO" id="GO:0045893">
    <property type="term" value="P:positive regulation of DNA-templated transcription"/>
    <property type="evidence" value="ECO:0007669"/>
    <property type="project" value="TreeGrafter"/>
</dbReference>
<dbReference type="GO" id="GO:0046872">
    <property type="term" value="F:metal ion binding"/>
    <property type="evidence" value="ECO:0007669"/>
    <property type="project" value="UniProtKB-KW"/>
</dbReference>
<dbReference type="EMBL" id="JBCNJP010000020">
    <property type="protein sequence ID" value="KAK9060394.1"/>
    <property type="molecule type" value="Genomic_DNA"/>
</dbReference>
<keyword evidence="5" id="KW-0238">DNA-binding</keyword>
<dbReference type="AlphaFoldDB" id="A0AAP0CP87"/>
<evidence type="ECO:0000256" key="6">
    <source>
        <dbReference type="ARBA" id="ARBA00023159"/>
    </source>
</evidence>
<organism evidence="8 9">
    <name type="scientific">Deinandra increscens subsp. villosa</name>
    <dbReference type="NCBI Taxonomy" id="3103831"/>
    <lineage>
        <taxon>Eukaryota</taxon>
        <taxon>Viridiplantae</taxon>
        <taxon>Streptophyta</taxon>
        <taxon>Embryophyta</taxon>
        <taxon>Tracheophyta</taxon>
        <taxon>Spermatophyta</taxon>
        <taxon>Magnoliopsida</taxon>
        <taxon>eudicotyledons</taxon>
        <taxon>Gunneridae</taxon>
        <taxon>Pentapetalae</taxon>
        <taxon>asterids</taxon>
        <taxon>campanulids</taxon>
        <taxon>Asterales</taxon>
        <taxon>Asteraceae</taxon>
        <taxon>Asteroideae</taxon>
        <taxon>Heliantheae alliance</taxon>
        <taxon>Madieae</taxon>
        <taxon>Madiinae</taxon>
        <taxon>Deinandra</taxon>
    </lineage>
</organism>
<evidence type="ECO:0000256" key="5">
    <source>
        <dbReference type="ARBA" id="ARBA00023125"/>
    </source>
</evidence>
<evidence type="ECO:0000313" key="8">
    <source>
        <dbReference type="EMBL" id="KAK9060394.1"/>
    </source>
</evidence>
<name>A0AAP0CP87_9ASTR</name>
<dbReference type="InterPro" id="IPR006510">
    <property type="entry name" value="Znf_LRP1"/>
</dbReference>
<evidence type="ECO:0000256" key="3">
    <source>
        <dbReference type="ARBA" id="ARBA00022723"/>
    </source>
</evidence>
<dbReference type="NCBIfam" id="TIGR01623">
    <property type="entry name" value="put_zinc_LRP1"/>
    <property type="match status" value="1"/>
</dbReference>
<accession>A0AAP0CP87</accession>
<keyword evidence="6" id="KW-0010">Activator</keyword>
<dbReference type="Pfam" id="PF05142">
    <property type="entry name" value="DUF702"/>
    <property type="match status" value="1"/>
</dbReference>
<dbReference type="PANTHER" id="PTHR31604:SF54">
    <property type="entry name" value="PROTEIN SHI RELATED SEQUENCE 1"/>
    <property type="match status" value="1"/>
</dbReference>
<keyword evidence="3" id="KW-0479">Metal-binding</keyword>
<dbReference type="GO" id="GO:0005634">
    <property type="term" value="C:nucleus"/>
    <property type="evidence" value="ECO:0007669"/>
    <property type="project" value="UniProtKB-SubCell"/>
</dbReference>
<evidence type="ECO:0000256" key="2">
    <source>
        <dbReference type="ARBA" id="ARBA00006911"/>
    </source>
</evidence>
<evidence type="ECO:0000256" key="1">
    <source>
        <dbReference type="ARBA" id="ARBA00004123"/>
    </source>
</evidence>
<proteinExistence type="inferred from homology"/>
<keyword evidence="9" id="KW-1185">Reference proteome</keyword>
<dbReference type="GO" id="GO:0003700">
    <property type="term" value="F:DNA-binding transcription factor activity"/>
    <property type="evidence" value="ECO:0007669"/>
    <property type="project" value="InterPro"/>
</dbReference>
<comment type="similarity">
    <text evidence="2">Belongs to the SHI protein family.</text>
</comment>
<dbReference type="GO" id="GO:0003677">
    <property type="term" value="F:DNA binding"/>
    <property type="evidence" value="ECO:0007669"/>
    <property type="project" value="UniProtKB-KW"/>
</dbReference>
<keyword evidence="7" id="KW-0539">Nucleus</keyword>
<sequence>MRCLGCGNKAKRDCLYYRCRSCCKGNGFQCQTHIKSTWVPISTRQVVRNSEAAAMAAPSAAADPPHQQEEHQQLYFSSPSSSGFGGHFPTEVRGQATFTCVRVTTTTLEENNVFVDQSAYETTINIGGHVFRGILYDQGPADHQHINSDINVPSDLQPAGY</sequence>
<comment type="caution">
    <text evidence="8">The sequence shown here is derived from an EMBL/GenBank/DDBJ whole genome shotgun (WGS) entry which is preliminary data.</text>
</comment>
<dbReference type="PANTHER" id="PTHR31604">
    <property type="entry name" value="PROTEIN LATERAL ROOT PRIMORDIUM 1"/>
    <property type="match status" value="1"/>
</dbReference>